<comment type="similarity">
    <text evidence="6">Belongs to the RnpA family.</text>
</comment>
<keyword evidence="9" id="KW-1185">Reference proteome</keyword>
<comment type="function">
    <text evidence="6">RNaseP catalyzes the removal of the 5'-leader sequence from pre-tRNA to produce the mature 5'-terminus. It can also cleave other RNA substrates such as 4.5S RNA. The protein component plays an auxiliary but essential role in vivo by binding to the 5'-leader sequence and broadening the substrate specificity of the ribozyme.</text>
</comment>
<dbReference type="InterPro" id="IPR020568">
    <property type="entry name" value="Ribosomal_Su5_D2-typ_SF"/>
</dbReference>
<dbReference type="HOGENOM" id="CLU_2001357_0_0_14"/>
<dbReference type="InterPro" id="IPR000100">
    <property type="entry name" value="RNase_P"/>
</dbReference>
<reference evidence="9" key="2">
    <citation type="submission" date="2012-07" db="EMBL/GenBank/DDBJ databases">
        <title>Complete genome sequence of 'Candidatus Mycoplasma haemolamae'.</title>
        <authorList>
            <person name="Guimaraes A.M.S."/>
            <person name="Toth B."/>
            <person name="Santos A.P."/>
            <person name="Nascimento N.C."/>
            <person name="Sojka J.E."/>
            <person name="Messick J.B."/>
        </authorList>
    </citation>
    <scope>NUCLEOTIDE SEQUENCE [LARGE SCALE GENOMIC DNA]</scope>
    <source>
        <strain evidence="9">Purdue</strain>
    </source>
</reference>
<dbReference type="Pfam" id="PF00825">
    <property type="entry name" value="Ribonuclease_P"/>
    <property type="match status" value="1"/>
</dbReference>
<evidence type="ECO:0000256" key="4">
    <source>
        <dbReference type="ARBA" id="ARBA00022801"/>
    </source>
</evidence>
<keyword evidence="3 6" id="KW-0255">Endonuclease</keyword>
<keyword evidence="4 6" id="KW-0378">Hydrolase</keyword>
<evidence type="ECO:0000256" key="2">
    <source>
        <dbReference type="ARBA" id="ARBA00022722"/>
    </source>
</evidence>
<dbReference type="SUPFAM" id="SSF54211">
    <property type="entry name" value="Ribosomal protein S5 domain 2-like"/>
    <property type="match status" value="1"/>
</dbReference>
<dbReference type="GO" id="GO:0030677">
    <property type="term" value="C:ribonuclease P complex"/>
    <property type="evidence" value="ECO:0007669"/>
    <property type="project" value="TreeGrafter"/>
</dbReference>
<dbReference type="EMBL" id="CP003731">
    <property type="protein sequence ID" value="AFO52504.1"/>
    <property type="molecule type" value="Genomic_DNA"/>
</dbReference>
<evidence type="ECO:0000313" key="9">
    <source>
        <dbReference type="Proteomes" id="UP000006502"/>
    </source>
</evidence>
<proteinExistence type="inferred from homology"/>
<evidence type="ECO:0000256" key="6">
    <source>
        <dbReference type="HAMAP-Rule" id="MF_00227"/>
    </source>
</evidence>
<name>I7CKX2_MYCHA</name>
<sequence length="124" mass="14908">MKKKFRLLKKSEFEAVFKGKERIKTPNLIFYYLPTSVGRQVTENIKIGVIVPKKKWKRAVVRNYLKRVIWSLHSRYSLEGFPKTLAIILFSNFFHENYRGGKVNYEELQREIEKIYSVFLRRCS</sequence>
<dbReference type="AlphaFoldDB" id="I7CKX2"/>
<organism evidence="8 9">
    <name type="scientific">Mycoplasma haematolamae (strain Purdue)</name>
    <dbReference type="NCBI Taxonomy" id="1212765"/>
    <lineage>
        <taxon>Bacteria</taxon>
        <taxon>Bacillati</taxon>
        <taxon>Mycoplasmatota</taxon>
        <taxon>Mollicutes</taxon>
        <taxon>Mycoplasmataceae</taxon>
        <taxon>Mycoplasma</taxon>
    </lineage>
</organism>
<accession>I7CKX2</accession>
<evidence type="ECO:0000256" key="5">
    <source>
        <dbReference type="ARBA" id="ARBA00022884"/>
    </source>
</evidence>
<protein>
    <recommendedName>
        <fullName evidence="6 7">Ribonuclease P protein component</fullName>
        <shortName evidence="6">RNase P protein</shortName>
        <shortName evidence="6">RNaseP protein</shortName>
        <ecNumber evidence="6 7">3.1.26.5</ecNumber>
    </recommendedName>
    <alternativeName>
        <fullName evidence="6">Protein C5</fullName>
    </alternativeName>
</protein>
<keyword evidence="5 6" id="KW-0694">RNA-binding</keyword>
<dbReference type="STRING" id="1212765.MHLP_04620"/>
<dbReference type="HAMAP" id="MF_00227">
    <property type="entry name" value="RNase_P"/>
    <property type="match status" value="1"/>
</dbReference>
<comment type="subunit">
    <text evidence="6">Consists of a catalytic RNA component (M1 or rnpB) and a protein subunit.</text>
</comment>
<keyword evidence="1 6" id="KW-0819">tRNA processing</keyword>
<evidence type="ECO:0000256" key="1">
    <source>
        <dbReference type="ARBA" id="ARBA00022694"/>
    </source>
</evidence>
<dbReference type="GO" id="GO:0004526">
    <property type="term" value="F:ribonuclease P activity"/>
    <property type="evidence" value="ECO:0007669"/>
    <property type="project" value="UniProtKB-UniRule"/>
</dbReference>
<dbReference type="InterPro" id="IPR014721">
    <property type="entry name" value="Ribsml_uS5_D2-typ_fold_subgr"/>
</dbReference>
<dbReference type="PANTHER" id="PTHR33992">
    <property type="entry name" value="RIBONUCLEASE P PROTEIN COMPONENT"/>
    <property type="match status" value="1"/>
</dbReference>
<evidence type="ECO:0000313" key="8">
    <source>
        <dbReference type="EMBL" id="AFO52504.1"/>
    </source>
</evidence>
<evidence type="ECO:0000256" key="7">
    <source>
        <dbReference type="NCBIfam" id="TIGR00188"/>
    </source>
</evidence>
<dbReference type="GO" id="GO:0000049">
    <property type="term" value="F:tRNA binding"/>
    <property type="evidence" value="ECO:0007669"/>
    <property type="project" value="UniProtKB-UniRule"/>
</dbReference>
<comment type="catalytic activity">
    <reaction evidence="6">
        <text>Endonucleolytic cleavage of RNA, removing 5'-extranucleotides from tRNA precursor.</text>
        <dbReference type="EC" id="3.1.26.5"/>
    </reaction>
</comment>
<dbReference type="GO" id="GO:0001682">
    <property type="term" value="P:tRNA 5'-leader removal"/>
    <property type="evidence" value="ECO:0007669"/>
    <property type="project" value="UniProtKB-UniRule"/>
</dbReference>
<reference evidence="8 9" key="1">
    <citation type="journal article" date="2012" name="J. Bacteriol.">
        <title>Genome Sequence of "Candidatus Mycoplasma haemolamae" Strain Purdue, a Red Blood Cell Pathogen of Alpacas (Vicugna pacos) and Llamas (Lama glama).</title>
        <authorList>
            <person name="Guimaraes A.M."/>
            <person name="Toth B."/>
            <person name="Santos A.P."/>
            <person name="do Nascimento N.C."/>
            <person name="Kritchevsky J.E."/>
            <person name="Messick J.B."/>
        </authorList>
    </citation>
    <scope>NUCLEOTIDE SEQUENCE [LARGE SCALE GENOMIC DNA]</scope>
    <source>
        <strain evidence="8 9">Purdue</strain>
    </source>
</reference>
<evidence type="ECO:0000256" key="3">
    <source>
        <dbReference type="ARBA" id="ARBA00022759"/>
    </source>
</evidence>
<dbReference type="Proteomes" id="UP000006502">
    <property type="component" value="Chromosome"/>
</dbReference>
<dbReference type="KEGG" id="mhl:MHLP_04620"/>
<dbReference type="OrthoDB" id="398329at2"/>
<dbReference type="PATRIC" id="fig|1212765.3.peg.1046"/>
<dbReference type="Gene3D" id="3.30.230.10">
    <property type="match status" value="1"/>
</dbReference>
<dbReference type="EC" id="3.1.26.5" evidence="6 7"/>
<gene>
    <name evidence="6" type="primary">rnpA</name>
    <name evidence="8" type="ordered locus">MHLP_04620</name>
</gene>
<dbReference type="NCBIfam" id="TIGR00188">
    <property type="entry name" value="rnpA"/>
    <property type="match status" value="1"/>
</dbReference>
<dbReference type="GO" id="GO:0042781">
    <property type="term" value="F:3'-tRNA processing endoribonuclease activity"/>
    <property type="evidence" value="ECO:0007669"/>
    <property type="project" value="TreeGrafter"/>
</dbReference>
<keyword evidence="2 6" id="KW-0540">Nuclease</keyword>
<dbReference type="PANTHER" id="PTHR33992:SF1">
    <property type="entry name" value="RIBONUCLEASE P PROTEIN COMPONENT"/>
    <property type="match status" value="1"/>
</dbReference>